<dbReference type="GO" id="GO:0046983">
    <property type="term" value="F:protein dimerization activity"/>
    <property type="evidence" value="ECO:0007669"/>
    <property type="project" value="InterPro"/>
</dbReference>
<dbReference type="SUPFAM" id="SSF47459">
    <property type="entry name" value="HLH, helix-loop-helix DNA-binding domain"/>
    <property type="match status" value="1"/>
</dbReference>
<keyword evidence="4" id="KW-0539">Nucleus</keyword>
<keyword evidence="3" id="KW-0804">Transcription</keyword>
<evidence type="ECO:0000259" key="5">
    <source>
        <dbReference type="PROSITE" id="PS50888"/>
    </source>
</evidence>
<dbReference type="InterPro" id="IPR037546">
    <property type="entry name" value="SAC51-like"/>
</dbReference>
<evidence type="ECO:0000313" key="7">
    <source>
        <dbReference type="Proteomes" id="UP000250235"/>
    </source>
</evidence>
<proteinExistence type="predicted"/>
<evidence type="ECO:0000313" key="6">
    <source>
        <dbReference type="EMBL" id="KZV56030.1"/>
    </source>
</evidence>
<evidence type="ECO:0000256" key="3">
    <source>
        <dbReference type="ARBA" id="ARBA00023163"/>
    </source>
</evidence>
<dbReference type="GO" id="GO:0005634">
    <property type="term" value="C:nucleus"/>
    <property type="evidence" value="ECO:0007669"/>
    <property type="project" value="UniProtKB-SubCell"/>
</dbReference>
<organism evidence="6 7">
    <name type="scientific">Dorcoceras hygrometricum</name>
    <dbReference type="NCBI Taxonomy" id="472368"/>
    <lineage>
        <taxon>Eukaryota</taxon>
        <taxon>Viridiplantae</taxon>
        <taxon>Streptophyta</taxon>
        <taxon>Embryophyta</taxon>
        <taxon>Tracheophyta</taxon>
        <taxon>Spermatophyta</taxon>
        <taxon>Magnoliopsida</taxon>
        <taxon>eudicotyledons</taxon>
        <taxon>Gunneridae</taxon>
        <taxon>Pentapetalae</taxon>
        <taxon>asterids</taxon>
        <taxon>lamiids</taxon>
        <taxon>Lamiales</taxon>
        <taxon>Gesneriaceae</taxon>
        <taxon>Didymocarpoideae</taxon>
        <taxon>Trichosporeae</taxon>
        <taxon>Loxocarpinae</taxon>
        <taxon>Dorcoceras</taxon>
    </lineage>
</organism>
<dbReference type="Gene3D" id="4.10.280.10">
    <property type="entry name" value="Helix-loop-helix DNA-binding domain"/>
    <property type="match status" value="1"/>
</dbReference>
<feature type="domain" description="BHLH" evidence="5">
    <location>
        <begin position="159"/>
        <end position="208"/>
    </location>
</feature>
<dbReference type="InterPro" id="IPR036638">
    <property type="entry name" value="HLH_DNA-bd_sf"/>
</dbReference>
<sequence length="231" mass="25811">MFPALNYFMQNTEMFPVLNNRRVPVPYDIEPFGPFHGVDIQSSEACPRNFVIFDQSNAGSHIIFHPEIRSKFFDFCLADSESILKGEDDRKNTKCEGDFFSLLNEDSDDIDALLSMEDVENEGYEDDEVSTARTDAIFECNSPGSCSNYESAPRKCSVLGASSMIGCNYKKGERMRTMVKVLRSMVPGAKRMSTVTVLDEAVQYLQSLKAQVHNLEVLGADSPTKSAARKV</sequence>
<dbReference type="SMART" id="SM00353">
    <property type="entry name" value="HLH"/>
    <property type="match status" value="1"/>
</dbReference>
<dbReference type="Proteomes" id="UP000250235">
    <property type="component" value="Unassembled WGS sequence"/>
</dbReference>
<dbReference type="PANTHER" id="PTHR36066">
    <property type="entry name" value="TRANSCRIPTION FACTOR BHLH145"/>
    <property type="match status" value="1"/>
</dbReference>
<dbReference type="InterPro" id="IPR011598">
    <property type="entry name" value="bHLH_dom"/>
</dbReference>
<keyword evidence="2" id="KW-0805">Transcription regulation</keyword>
<dbReference type="EMBL" id="KQ988422">
    <property type="protein sequence ID" value="KZV56030.1"/>
    <property type="molecule type" value="Genomic_DNA"/>
</dbReference>
<evidence type="ECO:0000256" key="1">
    <source>
        <dbReference type="ARBA" id="ARBA00004123"/>
    </source>
</evidence>
<dbReference type="Pfam" id="PF23173">
    <property type="entry name" value="bHLH_SAC51"/>
    <property type="match status" value="1"/>
</dbReference>
<evidence type="ECO:0000256" key="2">
    <source>
        <dbReference type="ARBA" id="ARBA00023015"/>
    </source>
</evidence>
<comment type="subcellular location">
    <subcellularLocation>
        <location evidence="1">Nucleus</location>
    </subcellularLocation>
</comment>
<dbReference type="PROSITE" id="PS50888">
    <property type="entry name" value="BHLH"/>
    <property type="match status" value="1"/>
</dbReference>
<accession>A0A2Z7D8S3</accession>
<protein>
    <recommendedName>
        <fullName evidence="5">BHLH domain-containing protein</fullName>
    </recommendedName>
</protein>
<dbReference type="AlphaFoldDB" id="A0A2Z7D8S3"/>
<gene>
    <name evidence="6" type="ORF">F511_12729</name>
</gene>
<evidence type="ECO:0000256" key="4">
    <source>
        <dbReference type="ARBA" id="ARBA00023242"/>
    </source>
</evidence>
<dbReference type="PANTHER" id="PTHR36066:SF11">
    <property type="entry name" value="TRANSCRIPTION FACTOR BHLH144"/>
    <property type="match status" value="1"/>
</dbReference>
<reference evidence="6 7" key="1">
    <citation type="journal article" date="2015" name="Proc. Natl. Acad. Sci. U.S.A.">
        <title>The resurrection genome of Boea hygrometrica: A blueprint for survival of dehydration.</title>
        <authorList>
            <person name="Xiao L."/>
            <person name="Yang G."/>
            <person name="Zhang L."/>
            <person name="Yang X."/>
            <person name="Zhao S."/>
            <person name="Ji Z."/>
            <person name="Zhou Q."/>
            <person name="Hu M."/>
            <person name="Wang Y."/>
            <person name="Chen M."/>
            <person name="Xu Y."/>
            <person name="Jin H."/>
            <person name="Xiao X."/>
            <person name="Hu G."/>
            <person name="Bao F."/>
            <person name="Hu Y."/>
            <person name="Wan P."/>
            <person name="Li L."/>
            <person name="Deng X."/>
            <person name="Kuang T."/>
            <person name="Xiang C."/>
            <person name="Zhu J.K."/>
            <person name="Oliver M.J."/>
            <person name="He Y."/>
        </authorList>
    </citation>
    <scope>NUCLEOTIDE SEQUENCE [LARGE SCALE GENOMIC DNA]</scope>
    <source>
        <strain evidence="7">cv. XS01</strain>
    </source>
</reference>
<name>A0A2Z7D8S3_9LAMI</name>
<dbReference type="OrthoDB" id="1921805at2759"/>
<keyword evidence="7" id="KW-1185">Reference proteome</keyword>